<keyword evidence="3" id="KW-1185">Reference proteome</keyword>
<dbReference type="Proteomes" id="UP000887159">
    <property type="component" value="Unassembled WGS sequence"/>
</dbReference>
<feature type="compositionally biased region" description="Basic and acidic residues" evidence="1">
    <location>
        <begin position="10"/>
        <end position="23"/>
    </location>
</feature>
<dbReference type="EMBL" id="BMAU01021350">
    <property type="protein sequence ID" value="GFY19047.1"/>
    <property type="molecule type" value="Genomic_DNA"/>
</dbReference>
<sequence length="71" mass="8130">MIIRQVGKTGRKEERKREREKEGKRARKRQGLVVLGSGEENPRVLLGDADQESEARMSKNALRTGRRQAVE</sequence>
<gene>
    <name evidence="2" type="ORF">TNCV_3877351</name>
</gene>
<organism evidence="2 3">
    <name type="scientific">Trichonephila clavipes</name>
    <name type="common">Golden silk orbweaver</name>
    <name type="synonym">Nephila clavipes</name>
    <dbReference type="NCBI Taxonomy" id="2585209"/>
    <lineage>
        <taxon>Eukaryota</taxon>
        <taxon>Metazoa</taxon>
        <taxon>Ecdysozoa</taxon>
        <taxon>Arthropoda</taxon>
        <taxon>Chelicerata</taxon>
        <taxon>Arachnida</taxon>
        <taxon>Araneae</taxon>
        <taxon>Araneomorphae</taxon>
        <taxon>Entelegynae</taxon>
        <taxon>Araneoidea</taxon>
        <taxon>Nephilidae</taxon>
        <taxon>Trichonephila</taxon>
    </lineage>
</organism>
<feature type="region of interest" description="Disordered" evidence="1">
    <location>
        <begin position="1"/>
        <end position="71"/>
    </location>
</feature>
<evidence type="ECO:0000256" key="1">
    <source>
        <dbReference type="SAM" id="MobiDB-lite"/>
    </source>
</evidence>
<name>A0A8X6T0T5_TRICX</name>
<evidence type="ECO:0000313" key="3">
    <source>
        <dbReference type="Proteomes" id="UP000887159"/>
    </source>
</evidence>
<protein>
    <submittedName>
        <fullName evidence="2">Uncharacterized protein</fullName>
    </submittedName>
</protein>
<reference evidence="2" key="1">
    <citation type="submission" date="2020-08" db="EMBL/GenBank/DDBJ databases">
        <title>Multicomponent nature underlies the extraordinary mechanical properties of spider dragline silk.</title>
        <authorList>
            <person name="Kono N."/>
            <person name="Nakamura H."/>
            <person name="Mori M."/>
            <person name="Yoshida Y."/>
            <person name="Ohtoshi R."/>
            <person name="Malay A.D."/>
            <person name="Moran D.A.P."/>
            <person name="Tomita M."/>
            <person name="Numata K."/>
            <person name="Arakawa K."/>
        </authorList>
    </citation>
    <scope>NUCLEOTIDE SEQUENCE</scope>
</reference>
<proteinExistence type="predicted"/>
<evidence type="ECO:0000313" key="2">
    <source>
        <dbReference type="EMBL" id="GFY19047.1"/>
    </source>
</evidence>
<comment type="caution">
    <text evidence="2">The sequence shown here is derived from an EMBL/GenBank/DDBJ whole genome shotgun (WGS) entry which is preliminary data.</text>
</comment>
<dbReference type="AlphaFoldDB" id="A0A8X6T0T5"/>
<accession>A0A8X6T0T5</accession>